<comment type="caution">
    <text evidence="2">The sequence shown here is derived from an EMBL/GenBank/DDBJ whole genome shotgun (WGS) entry which is preliminary data.</text>
</comment>
<gene>
    <name evidence="2" type="ORF">AGLY_012555</name>
</gene>
<evidence type="ECO:0000256" key="1">
    <source>
        <dbReference type="SAM" id="Phobius"/>
    </source>
</evidence>
<dbReference type="Proteomes" id="UP000475862">
    <property type="component" value="Unassembled WGS sequence"/>
</dbReference>
<reference evidence="2 3" key="1">
    <citation type="submission" date="2019-08" db="EMBL/GenBank/DDBJ databases">
        <title>The genome of the soybean aphid Biotype 1, its phylome, world population structure and adaptation to the North American continent.</title>
        <authorList>
            <person name="Giordano R."/>
            <person name="Donthu R.K."/>
            <person name="Hernandez A.G."/>
            <person name="Wright C.L."/>
            <person name="Zimin A.V."/>
        </authorList>
    </citation>
    <scope>NUCLEOTIDE SEQUENCE [LARGE SCALE GENOMIC DNA]</scope>
    <source>
        <tissue evidence="2">Whole aphids</tissue>
    </source>
</reference>
<protein>
    <submittedName>
        <fullName evidence="2">Uncharacterized protein</fullName>
    </submittedName>
</protein>
<dbReference type="AlphaFoldDB" id="A0A6G0T907"/>
<feature type="transmembrane region" description="Helical" evidence="1">
    <location>
        <begin position="20"/>
        <end position="46"/>
    </location>
</feature>
<sequence length="269" mass="31542">MEITSIQIELSSQNLKFSLIFWFCSILKLELIYLLSLILQILNSLYNKIQHLNCKYFYQKKKKKNDWMHQLTYVCTVQVTIVIQWFSSLSIKKLEITTFVERIFMTAGSSIFIKIGNDSTFIILNIYIGYVIIIRNNHINIHSLSLNVQVKSFVFEYNKFPKKKLPTPLHVVLHTIMPLRWRANILAIFDASDGYNLHVCINIYNNVMYYNIKYGYGERLTLSGIGCLYYSVYPLTKMLTSKIITQLIISNNKIEYICNSRSYYGGLKK</sequence>
<dbReference type="EMBL" id="VYZN01000049">
    <property type="protein sequence ID" value="KAE9528133.1"/>
    <property type="molecule type" value="Genomic_DNA"/>
</dbReference>
<feature type="transmembrane region" description="Helical" evidence="1">
    <location>
        <begin position="111"/>
        <end position="133"/>
    </location>
</feature>
<keyword evidence="1" id="KW-0812">Transmembrane</keyword>
<keyword evidence="1" id="KW-1133">Transmembrane helix</keyword>
<name>A0A6G0T907_APHGL</name>
<organism evidence="2 3">
    <name type="scientific">Aphis glycines</name>
    <name type="common">Soybean aphid</name>
    <dbReference type="NCBI Taxonomy" id="307491"/>
    <lineage>
        <taxon>Eukaryota</taxon>
        <taxon>Metazoa</taxon>
        <taxon>Ecdysozoa</taxon>
        <taxon>Arthropoda</taxon>
        <taxon>Hexapoda</taxon>
        <taxon>Insecta</taxon>
        <taxon>Pterygota</taxon>
        <taxon>Neoptera</taxon>
        <taxon>Paraneoptera</taxon>
        <taxon>Hemiptera</taxon>
        <taxon>Sternorrhyncha</taxon>
        <taxon>Aphidomorpha</taxon>
        <taxon>Aphidoidea</taxon>
        <taxon>Aphididae</taxon>
        <taxon>Aphidini</taxon>
        <taxon>Aphis</taxon>
        <taxon>Aphis</taxon>
    </lineage>
</organism>
<evidence type="ECO:0000313" key="3">
    <source>
        <dbReference type="Proteomes" id="UP000475862"/>
    </source>
</evidence>
<keyword evidence="3" id="KW-1185">Reference proteome</keyword>
<feature type="transmembrane region" description="Helical" evidence="1">
    <location>
        <begin position="67"/>
        <end position="91"/>
    </location>
</feature>
<accession>A0A6G0T907</accession>
<keyword evidence="1" id="KW-0472">Membrane</keyword>
<proteinExistence type="predicted"/>
<evidence type="ECO:0000313" key="2">
    <source>
        <dbReference type="EMBL" id="KAE9528133.1"/>
    </source>
</evidence>